<comment type="caution">
    <text evidence="2">The sequence shown here is derived from an EMBL/GenBank/DDBJ whole genome shotgun (WGS) entry which is preliminary data.</text>
</comment>
<organism evidence="2 3">
    <name type="scientific">Microcystis aeruginosa Ma_QC_C_20070703_M131</name>
    <dbReference type="NCBI Taxonomy" id="2486263"/>
    <lineage>
        <taxon>Bacteria</taxon>
        <taxon>Bacillati</taxon>
        <taxon>Cyanobacteriota</taxon>
        <taxon>Cyanophyceae</taxon>
        <taxon>Oscillatoriophycideae</taxon>
        <taxon>Chroococcales</taxon>
        <taxon>Microcystaceae</taxon>
        <taxon>Microcystis</taxon>
    </lineage>
</organism>
<evidence type="ECO:0000313" key="3">
    <source>
        <dbReference type="Proteomes" id="UP000316443"/>
    </source>
</evidence>
<dbReference type="EMBL" id="SFCA01000233">
    <property type="protein sequence ID" value="TRT43843.1"/>
    <property type="molecule type" value="Genomic_DNA"/>
</dbReference>
<dbReference type="Proteomes" id="UP000316443">
    <property type="component" value="Unassembled WGS sequence"/>
</dbReference>
<gene>
    <name evidence="2" type="ORF">EWV85_21395</name>
</gene>
<feature type="region of interest" description="Disordered" evidence="1">
    <location>
        <begin position="1"/>
        <end position="21"/>
    </location>
</feature>
<accession>A0A551X592</accession>
<sequence>MFKKTSQFSRKGKPNTQHLNPSESFCWVALGVLLGFLTSTQRTIIAMITIGFKKVSWEHLTFVISRNA</sequence>
<evidence type="ECO:0000256" key="1">
    <source>
        <dbReference type="SAM" id="MobiDB-lite"/>
    </source>
</evidence>
<proteinExistence type="predicted"/>
<reference evidence="2 3" key="1">
    <citation type="submission" date="2019-01" db="EMBL/GenBank/DDBJ databases">
        <title>Coherence of Microcystis species and biogeography revealed through population genomics.</title>
        <authorList>
            <person name="Perez-Carrascal O.M."/>
            <person name="Terrat Y."/>
            <person name="Giani A."/>
            <person name="Fortin N."/>
            <person name="Tromas N."/>
            <person name="Shapiro B.J."/>
        </authorList>
    </citation>
    <scope>NUCLEOTIDE SEQUENCE [LARGE SCALE GENOMIC DNA]</scope>
    <source>
        <strain evidence="2">Ma_QC_C_20070703_M131</strain>
    </source>
</reference>
<dbReference type="AlphaFoldDB" id="A0A551X592"/>
<protein>
    <submittedName>
        <fullName evidence="2">Uncharacterized protein</fullName>
    </submittedName>
</protein>
<evidence type="ECO:0000313" key="2">
    <source>
        <dbReference type="EMBL" id="TRT43843.1"/>
    </source>
</evidence>
<name>A0A551X592_MICAE</name>